<feature type="compositionally biased region" description="Polar residues" evidence="1">
    <location>
        <begin position="60"/>
        <end position="74"/>
    </location>
</feature>
<organism evidence="4">
    <name type="scientific">Schistocephalus solidus</name>
    <name type="common">Tapeworm</name>
    <dbReference type="NCBI Taxonomy" id="70667"/>
    <lineage>
        <taxon>Eukaryota</taxon>
        <taxon>Metazoa</taxon>
        <taxon>Spiralia</taxon>
        <taxon>Lophotrochozoa</taxon>
        <taxon>Platyhelminthes</taxon>
        <taxon>Cestoda</taxon>
        <taxon>Eucestoda</taxon>
        <taxon>Diphyllobothriidea</taxon>
        <taxon>Diphyllobothriidae</taxon>
        <taxon>Schistocephalus</taxon>
    </lineage>
</organism>
<accession>A0A183TF19</accession>
<proteinExistence type="predicted"/>
<dbReference type="OrthoDB" id="6313230at2759"/>
<dbReference type="WBParaSite" id="SSLN_0001563101-mRNA-1">
    <property type="protein sequence ID" value="SSLN_0001563101-mRNA-1"/>
    <property type="gene ID" value="SSLN_0001563101"/>
</dbReference>
<dbReference type="AlphaFoldDB" id="A0A183TF19"/>
<reference evidence="4" key="1">
    <citation type="submission" date="2016-06" db="UniProtKB">
        <authorList>
            <consortium name="WormBaseParasite"/>
        </authorList>
    </citation>
    <scope>IDENTIFICATION</scope>
</reference>
<evidence type="ECO:0000256" key="1">
    <source>
        <dbReference type="SAM" id="MobiDB-lite"/>
    </source>
</evidence>
<keyword evidence="3" id="KW-1185">Reference proteome</keyword>
<feature type="region of interest" description="Disordered" evidence="1">
    <location>
        <begin position="1"/>
        <end position="115"/>
    </location>
</feature>
<evidence type="ECO:0000313" key="4">
    <source>
        <dbReference type="WBParaSite" id="SSLN_0001563101-mRNA-1"/>
    </source>
</evidence>
<dbReference type="EMBL" id="UYSU01039568">
    <property type="protein sequence ID" value="VDM01453.1"/>
    <property type="molecule type" value="Genomic_DNA"/>
</dbReference>
<name>A0A183TF19_SCHSO</name>
<reference evidence="2 3" key="2">
    <citation type="submission" date="2018-11" db="EMBL/GenBank/DDBJ databases">
        <authorList>
            <consortium name="Pathogen Informatics"/>
        </authorList>
    </citation>
    <scope>NUCLEOTIDE SEQUENCE [LARGE SCALE GENOMIC DNA]</scope>
    <source>
        <strain evidence="2 3">NST_G2</strain>
    </source>
</reference>
<sequence>MTRLPTDLQSQSGLRPAAGLRVESPRYSPGHQTKDGQGRRFDNTPLRSGDLGIIFKPSQEAESLPSQLPPQNTEAEMARKDPGHGSFGAHRNPQHPRHAESSATAMEWPRGESGR</sequence>
<evidence type="ECO:0000313" key="2">
    <source>
        <dbReference type="EMBL" id="VDM01453.1"/>
    </source>
</evidence>
<dbReference type="Proteomes" id="UP000275846">
    <property type="component" value="Unassembled WGS sequence"/>
</dbReference>
<gene>
    <name evidence="2" type="ORF">SSLN_LOCUS15067</name>
</gene>
<feature type="compositionally biased region" description="Basic and acidic residues" evidence="1">
    <location>
        <begin position="32"/>
        <end position="42"/>
    </location>
</feature>
<evidence type="ECO:0000313" key="3">
    <source>
        <dbReference type="Proteomes" id="UP000275846"/>
    </source>
</evidence>
<protein>
    <submittedName>
        <fullName evidence="2 4">Uncharacterized protein</fullName>
    </submittedName>
</protein>